<proteinExistence type="predicted"/>
<dbReference type="RefSeq" id="YP_009799331.1">
    <property type="nucleotide sequence ID" value="NC_047941.1"/>
</dbReference>
<dbReference type="KEGG" id="vg:54989816"/>
<keyword evidence="2" id="KW-1185">Reference proteome</keyword>
<name>A0A2P9JZT7_9CAUD</name>
<evidence type="ECO:0000313" key="1">
    <source>
        <dbReference type="EMBL" id="AVI05053.1"/>
    </source>
</evidence>
<accession>A0A2P9JZT7</accession>
<organism evidence="1 2">
    <name type="scientific">Salmonella phage vB_SpuP_Spp16</name>
    <dbReference type="NCBI Taxonomy" id="2081603"/>
    <lineage>
        <taxon>Viruses</taxon>
        <taxon>Duplodnaviria</taxon>
        <taxon>Heunggongvirae</taxon>
        <taxon>Uroviricota</taxon>
        <taxon>Caudoviricetes</taxon>
        <taxon>Autographivirales</taxon>
        <taxon>Autonotataviridae</taxon>
        <taxon>Melnykvirinae</taxon>
        <taxon>Panjvirus</taxon>
        <taxon>Panjvirus Spp16</taxon>
    </lineage>
</organism>
<protein>
    <submittedName>
        <fullName evidence="1">Uncharacterized protein</fullName>
    </submittedName>
</protein>
<sequence>MSVLKESLIAILKQSNRFDLCQSSEVECRGIDCDNCPLDTPESLNNMIKELEADND</sequence>
<reference evidence="1" key="1">
    <citation type="submission" date="2018-01" db="EMBL/GenBank/DDBJ databases">
        <title>Complete genome sequence analysis of a novel Salmonella phage Spp16.</title>
        <authorList>
            <person name="Zhao F."/>
            <person name="Sun H."/>
            <person name="Ren H."/>
            <person name="Tong Y."/>
        </authorList>
    </citation>
    <scope>NUCLEOTIDE SEQUENCE [LARGE SCALE GENOMIC DNA]</scope>
</reference>
<dbReference type="GeneID" id="54989816"/>
<dbReference type="EMBL" id="MG878892">
    <property type="protein sequence ID" value="AVI05053.1"/>
    <property type="molecule type" value="Genomic_DNA"/>
</dbReference>
<dbReference type="Proteomes" id="UP000241381">
    <property type="component" value="Segment"/>
</dbReference>
<evidence type="ECO:0000313" key="2">
    <source>
        <dbReference type="Proteomes" id="UP000241381"/>
    </source>
</evidence>